<gene>
    <name evidence="2" type="ORF">PoB_003711100</name>
</gene>
<evidence type="ECO:0000256" key="1">
    <source>
        <dbReference type="SAM" id="MobiDB-lite"/>
    </source>
</evidence>
<comment type="caution">
    <text evidence="2">The sequence shown here is derived from an EMBL/GenBank/DDBJ whole genome shotgun (WGS) entry which is preliminary data.</text>
</comment>
<evidence type="ECO:0000313" key="3">
    <source>
        <dbReference type="Proteomes" id="UP000735302"/>
    </source>
</evidence>
<sequence>MFRSFFRLIHRARTRSQRMRLYSWLLGASFLFLLLLYVQQQPPRPDLASLAERDAFESRGILAGRAPDMKLLESNGDNNGQYAGDIQQKDKPRVKYVNEMGEEEEEQGDEDENGDLLPDLAPPVVHFLWCGGTDRKFEYRHYLAVRRANEVVKPDKVVLHHRGLPSPDPEGYYTWFNQTLSETANLVLRHLDYEDGDANIQDPNSKNQNDSGPAVAAALSESSSLPCPSESSAARYMLVLRLLERFGGVYVPEDAILVDFPIHLRAGSFVSGVIARSMTQFSDGIIVAKPGGFIAPSSSAGLLVVLASGRSSAQGTALQPCGAIKHFNHEEDGDCICVKVVDEIFPASIWGSDQSVLSVSRLRKRSAADVKDLDWIQEAESPDSNFATLARLAGYGSRQIVVKSSSRSTVPRIAHYICWDCDLKFDIYLSVISSLYVAGLSKVYIHGIKQPTGVWWRRLQDTQRVVHVHREYPEHSLDRATMTQELALVTVLCEALCLFATLIHFSKVNVATVFGRFGR</sequence>
<name>A0AAV4AVN4_9GAST</name>
<dbReference type="Proteomes" id="UP000735302">
    <property type="component" value="Unassembled WGS sequence"/>
</dbReference>
<dbReference type="PANTHER" id="PTHR46830:SF2">
    <property type="entry name" value="ALPHA-1,4-N-ACETYLGLUCOSAMINYLTRANSFERASE"/>
    <property type="match status" value="1"/>
</dbReference>
<evidence type="ECO:0000313" key="2">
    <source>
        <dbReference type="EMBL" id="GFO10606.1"/>
    </source>
</evidence>
<accession>A0AAV4AVN4</accession>
<reference evidence="2 3" key="1">
    <citation type="journal article" date="2021" name="Elife">
        <title>Chloroplast acquisition without the gene transfer in kleptoplastic sea slugs, Plakobranchus ocellatus.</title>
        <authorList>
            <person name="Maeda T."/>
            <person name="Takahashi S."/>
            <person name="Yoshida T."/>
            <person name="Shimamura S."/>
            <person name="Takaki Y."/>
            <person name="Nagai Y."/>
            <person name="Toyoda A."/>
            <person name="Suzuki Y."/>
            <person name="Arimoto A."/>
            <person name="Ishii H."/>
            <person name="Satoh N."/>
            <person name="Nishiyama T."/>
            <person name="Hasebe M."/>
            <person name="Maruyama T."/>
            <person name="Minagawa J."/>
            <person name="Obokata J."/>
            <person name="Shigenobu S."/>
        </authorList>
    </citation>
    <scope>NUCLEOTIDE SEQUENCE [LARGE SCALE GENOMIC DNA]</scope>
</reference>
<proteinExistence type="predicted"/>
<organism evidence="2 3">
    <name type="scientific">Plakobranchus ocellatus</name>
    <dbReference type="NCBI Taxonomy" id="259542"/>
    <lineage>
        <taxon>Eukaryota</taxon>
        <taxon>Metazoa</taxon>
        <taxon>Spiralia</taxon>
        <taxon>Lophotrochozoa</taxon>
        <taxon>Mollusca</taxon>
        <taxon>Gastropoda</taxon>
        <taxon>Heterobranchia</taxon>
        <taxon>Euthyneura</taxon>
        <taxon>Panpulmonata</taxon>
        <taxon>Sacoglossa</taxon>
        <taxon>Placobranchoidea</taxon>
        <taxon>Plakobranchidae</taxon>
        <taxon>Plakobranchus</taxon>
    </lineage>
</organism>
<evidence type="ECO:0008006" key="4">
    <source>
        <dbReference type="Google" id="ProtNLM"/>
    </source>
</evidence>
<dbReference type="AlphaFoldDB" id="A0AAV4AVN4"/>
<protein>
    <recommendedName>
        <fullName evidence="4">Glycosyltransferase family 92 protein</fullName>
    </recommendedName>
</protein>
<dbReference type="EMBL" id="BLXT01004186">
    <property type="protein sequence ID" value="GFO10606.1"/>
    <property type="molecule type" value="Genomic_DNA"/>
</dbReference>
<keyword evidence="3" id="KW-1185">Reference proteome</keyword>
<dbReference type="PANTHER" id="PTHR46830">
    <property type="entry name" value="TRANSFERASE, PUTATIVE-RELATED"/>
    <property type="match status" value="1"/>
</dbReference>
<feature type="region of interest" description="Disordered" evidence="1">
    <location>
        <begin position="70"/>
        <end position="91"/>
    </location>
</feature>